<name>A0A3R8WFV8_9FLAO</name>
<evidence type="ECO:0000313" key="2">
    <source>
        <dbReference type="Proteomes" id="UP000286990"/>
    </source>
</evidence>
<protein>
    <submittedName>
        <fullName evidence="1">Uncharacterized protein</fullName>
    </submittedName>
</protein>
<accession>A0A3R8WFV8</accession>
<evidence type="ECO:0000313" key="1">
    <source>
        <dbReference type="EMBL" id="RRQ49224.1"/>
    </source>
</evidence>
<sequence>MKTLLIAFVLIAATSKGNIVQDTVRVNGIYDRHEDGIYYFKGDKGEIYEFHDITEEASEAFDLMDEALVGKLFNITFTLEIGEDDDMEYNTIIGLKLLE</sequence>
<organism evidence="1 2">
    <name type="scientific">Maribacter algicola</name>
    <dbReference type="NCBI Taxonomy" id="2498892"/>
    <lineage>
        <taxon>Bacteria</taxon>
        <taxon>Pseudomonadati</taxon>
        <taxon>Bacteroidota</taxon>
        <taxon>Flavobacteriia</taxon>
        <taxon>Flavobacteriales</taxon>
        <taxon>Flavobacteriaceae</taxon>
        <taxon>Maribacter</taxon>
    </lineage>
</organism>
<comment type="caution">
    <text evidence="1">The sequence shown here is derived from an EMBL/GenBank/DDBJ whole genome shotgun (WGS) entry which is preliminary data.</text>
</comment>
<dbReference type="AlphaFoldDB" id="A0A3R8WFV8"/>
<reference evidence="2" key="1">
    <citation type="submission" date="2018-12" db="EMBL/GenBank/DDBJ databases">
        <title>Maribacter lutimaris sp. nov., isolated from marine sediment.</title>
        <authorList>
            <person name="Kim K.K."/>
        </authorList>
    </citation>
    <scope>NUCLEOTIDE SEQUENCE [LARGE SCALE GENOMIC DNA]</scope>
    <source>
        <strain evidence="2">PoM-212</strain>
    </source>
</reference>
<dbReference type="RefSeq" id="WP_125221057.1">
    <property type="nucleotide sequence ID" value="NZ_QUSX01000001.1"/>
</dbReference>
<dbReference type="EMBL" id="QUSX01000001">
    <property type="protein sequence ID" value="RRQ49224.1"/>
    <property type="molecule type" value="Genomic_DNA"/>
</dbReference>
<dbReference type="Proteomes" id="UP000286990">
    <property type="component" value="Unassembled WGS sequence"/>
</dbReference>
<dbReference type="OrthoDB" id="1453558at2"/>
<proteinExistence type="predicted"/>
<gene>
    <name evidence="1" type="ORF">DZC72_00930</name>
</gene>
<keyword evidence="2" id="KW-1185">Reference proteome</keyword>